<feature type="region of interest" description="Disordered" evidence="1">
    <location>
        <begin position="1298"/>
        <end position="1321"/>
    </location>
</feature>
<protein>
    <submittedName>
        <fullName evidence="2">Uncharacterized protein</fullName>
    </submittedName>
</protein>
<evidence type="ECO:0000256" key="1">
    <source>
        <dbReference type="SAM" id="MobiDB-lite"/>
    </source>
</evidence>
<sequence length="1321" mass="148241">MIDINKILELAVGKKPKGGLGAFKTEPPEEQMVETKEPYVRRTPVGAGKEVTPKAVQASLQKIIDWSLKVPGVTPSKAEATVLAKMGGSLLKQIGDITDAYRIASLPEGHSFSAKGQVIRVTPELKKQMMDYSMAETQKAILQYHVAPKAFKGLEKYWSPKLIKVWNKFGRRLTGTKVQPRIMQDLWTKLNTPGSQFSDDELRLVSQLEDIAKEEGTSIGTLFKGGKNVYVKGVQPTPTIGKGELAFRPAPAVTPEAKYGITPAGELAPKATTMTTPTPGAGIEPAGGLPTFLGKKTPVPFEVSEGQIPTFIRQGKDIGILPVEQLGGVPKEPIVPAPTSRPEGRYPYYEKQYPTTKIPEELAEYEPVMKQVSTKEGLPPTPRGEVPTSEWLEPQKAPMKRVSLGGELPPHLRGMIPGAIEKEMPAQIKPKHLTAKIQSLELGKDEGRILDMVRKGQQMAAREAFYTGKKAGTIKTDEEWEQWLVDKEESAIARQRVAKAKDIINEAFKQAKYMRPIARDFITSLKNKLDIKTPTSKTLNELNRIADFMKQHPEHDMPQAVIDKLNRLSKRPIKDMTVEELEDVATEVQAHVRQSNLINKMIIKGRLREAEEIAGKAVENIRTKAPSVKYDPNEISSDDFEKRAGTLRQLAGVKSYNAELISEILDHKGDNTIHDIMYKGIDEGTDKMLSYQHGAHDYLKTELNNAGIKDLETWSRAIGGKKAKPIEVHISKGRKIKMTKAERVAFILHAFNEKNVKHLIEGGFAFEHNKTRIFRNLSKEDLVTVIRGATPEELKLVRIFQNAINNMGNELNKTSMSLYGREIFTEPNYWRIQTNELDRHIDALKTRSFGHKTLEGMGFLKERRNAQNAIVIEDAFTTLYKHIKQTSAFNGLAEPLRNAKMLLYDKGFRNSVATVRGGHYWRALQNYLKDVEGDVISTSDIEKIATKFVNKIDLAVLGMNPFVMLKQPVSYIMAATEMPAKYLLRAAVTRPDFDEIAKWSPQLRDRLEGNVTRELGELGQVGTVRKFFTGKSPVSHGLMAGIRTFDLQTIGRVWNAAKFEIAEKFPNLQGNEYMLKVKERAEEVIRKTQPTFAIKDRSEIGRDRSLFVRLATKYTSQRNKNYMQLRRAWEKYATSDKTPKAKAELLSRWATIVIANAVAIEGINELRNLAYKRKATPLTFALNAIGTAMGNMYVVGDLFKSIASKYEKGTFGYDLNNPFSSAVQDVIDAISETGRAITQVVTEERYKSGKQKDELKWKTTAMRALDKGLTGVGMFTGIPYRTLRSMVEGGYRWVKPEKEEKENKKPSMTTQRIIDLSTGKR</sequence>
<proteinExistence type="predicted"/>
<dbReference type="EMBL" id="MT142458">
    <property type="protein sequence ID" value="QJA81425.1"/>
    <property type="molecule type" value="Genomic_DNA"/>
</dbReference>
<gene>
    <name evidence="2" type="ORF">MM415A00538_0023</name>
</gene>
<organism evidence="2">
    <name type="scientific">viral metagenome</name>
    <dbReference type="NCBI Taxonomy" id="1070528"/>
    <lineage>
        <taxon>unclassified sequences</taxon>
        <taxon>metagenomes</taxon>
        <taxon>organismal metagenomes</taxon>
    </lineage>
</organism>
<name>A0A6M3KJ28_9ZZZZ</name>
<accession>A0A6M3KJ28</accession>
<evidence type="ECO:0000313" key="2">
    <source>
        <dbReference type="EMBL" id="QJA81425.1"/>
    </source>
</evidence>
<reference evidence="2" key="1">
    <citation type="submission" date="2020-03" db="EMBL/GenBank/DDBJ databases">
        <title>The deep terrestrial virosphere.</title>
        <authorList>
            <person name="Holmfeldt K."/>
            <person name="Nilsson E."/>
            <person name="Simone D."/>
            <person name="Lopez-Fernandez M."/>
            <person name="Wu X."/>
            <person name="de Brujin I."/>
            <person name="Lundin D."/>
            <person name="Andersson A."/>
            <person name="Bertilsson S."/>
            <person name="Dopson M."/>
        </authorList>
    </citation>
    <scope>NUCLEOTIDE SEQUENCE</scope>
    <source>
        <strain evidence="2">MM415A00538</strain>
    </source>
</reference>